<dbReference type="InterPro" id="IPR004316">
    <property type="entry name" value="SWEET_rpt"/>
</dbReference>
<evidence type="ECO:0000313" key="14">
    <source>
        <dbReference type="Proteomes" id="UP001153737"/>
    </source>
</evidence>
<gene>
    <name evidence="13" type="ORF">PHAECO_LOCUS6061</name>
</gene>
<dbReference type="FunFam" id="1.20.1280.290:FF:000004">
    <property type="entry name" value="Sugar transporter SWEET"/>
    <property type="match status" value="1"/>
</dbReference>
<comment type="subcellular location">
    <subcellularLocation>
        <location evidence="1 12">Cell membrane</location>
        <topology evidence="1 12">Multi-pass membrane protein</topology>
    </subcellularLocation>
    <subcellularLocation>
        <location evidence="2">Golgi apparatus membrane</location>
        <topology evidence="2">Multi-pass membrane protein</topology>
    </subcellularLocation>
</comment>
<dbReference type="Proteomes" id="UP001153737">
    <property type="component" value="Chromosome 2"/>
</dbReference>
<dbReference type="PANTHER" id="PTHR10791:SF5">
    <property type="entry name" value="SUGAR TRANSPORTER SWEET"/>
    <property type="match status" value="1"/>
</dbReference>
<accession>A0A9P0DRI1</accession>
<evidence type="ECO:0000256" key="6">
    <source>
        <dbReference type="ARBA" id="ARBA00022597"/>
    </source>
</evidence>
<keyword evidence="10" id="KW-0333">Golgi apparatus</keyword>
<dbReference type="GO" id="GO:0000139">
    <property type="term" value="C:Golgi membrane"/>
    <property type="evidence" value="ECO:0007669"/>
    <property type="project" value="UniProtKB-SubCell"/>
</dbReference>
<evidence type="ECO:0000256" key="10">
    <source>
        <dbReference type="ARBA" id="ARBA00023034"/>
    </source>
</evidence>
<comment type="function">
    <text evidence="12">Mediates sugar transport across membranes.</text>
</comment>
<feature type="transmembrane region" description="Helical" evidence="12">
    <location>
        <begin position="163"/>
        <end position="184"/>
    </location>
</feature>
<keyword evidence="5" id="KW-1003">Cell membrane</keyword>
<dbReference type="GO" id="GO:0051119">
    <property type="term" value="F:sugar transmembrane transporter activity"/>
    <property type="evidence" value="ECO:0007669"/>
    <property type="project" value="InterPro"/>
</dbReference>
<evidence type="ECO:0000256" key="5">
    <source>
        <dbReference type="ARBA" id="ARBA00022475"/>
    </source>
</evidence>
<keyword evidence="8" id="KW-0677">Repeat</keyword>
<keyword evidence="6 12" id="KW-0762">Sugar transport</keyword>
<feature type="transmembrane region" description="Helical" evidence="12">
    <location>
        <begin position="46"/>
        <end position="66"/>
    </location>
</feature>
<comment type="similarity">
    <text evidence="3 12">Belongs to the SWEET sugar transporter family.</text>
</comment>
<keyword evidence="4 12" id="KW-0813">Transport</keyword>
<sequence>MEALSQTLQPHKEFVGQVASIVTIAQFFSGVFVCKDIYKKGTTKGTPATPFIGGIVIGSLMLKHGLLLNDAAMLQVNIAAILLNIIYTVFYYLYSPEKYKDVLKPLGIGATLIAIFLGYAEWEEPSNLEYRYGLIVTILMLLLLGSPLLDVKEIIQKQDASAIPFPLTFMGTIVTFLWLLYGVILLNDFMIIQNVIGFALCLVQLILIFRYPGRPTVPTGQKTKTKKSVKRD</sequence>
<feature type="transmembrane region" description="Helical" evidence="12">
    <location>
        <begin position="72"/>
        <end position="94"/>
    </location>
</feature>
<keyword evidence="11 12" id="KW-0472">Membrane</keyword>
<feature type="transmembrane region" description="Helical" evidence="12">
    <location>
        <begin position="132"/>
        <end position="151"/>
    </location>
</feature>
<feature type="transmembrane region" description="Helical" evidence="12">
    <location>
        <begin position="14"/>
        <end position="34"/>
    </location>
</feature>
<feature type="transmembrane region" description="Helical" evidence="12">
    <location>
        <begin position="101"/>
        <end position="120"/>
    </location>
</feature>
<protein>
    <recommendedName>
        <fullName evidence="12">Sugar transporter SWEET</fullName>
    </recommendedName>
</protein>
<dbReference type="EMBL" id="OU896708">
    <property type="protein sequence ID" value="CAH1156200.1"/>
    <property type="molecule type" value="Genomic_DNA"/>
</dbReference>
<evidence type="ECO:0000256" key="8">
    <source>
        <dbReference type="ARBA" id="ARBA00022737"/>
    </source>
</evidence>
<reference evidence="13" key="2">
    <citation type="submission" date="2022-10" db="EMBL/GenBank/DDBJ databases">
        <authorList>
            <consortium name="ENA_rothamsted_submissions"/>
            <consortium name="culmorum"/>
            <person name="King R."/>
        </authorList>
    </citation>
    <scope>NUCLEOTIDE SEQUENCE</scope>
</reference>
<name>A0A9P0DRI1_PHACE</name>
<evidence type="ECO:0000256" key="12">
    <source>
        <dbReference type="RuleBase" id="RU910715"/>
    </source>
</evidence>
<evidence type="ECO:0000256" key="11">
    <source>
        <dbReference type="ARBA" id="ARBA00023136"/>
    </source>
</evidence>
<evidence type="ECO:0000256" key="1">
    <source>
        <dbReference type="ARBA" id="ARBA00004651"/>
    </source>
</evidence>
<dbReference type="GO" id="GO:0005886">
    <property type="term" value="C:plasma membrane"/>
    <property type="evidence" value="ECO:0007669"/>
    <property type="project" value="UniProtKB-SubCell"/>
</dbReference>
<dbReference type="OrthoDB" id="409725at2759"/>
<dbReference type="Gene3D" id="1.20.1280.290">
    <property type="match status" value="2"/>
</dbReference>
<proteinExistence type="inferred from homology"/>
<reference evidence="13" key="1">
    <citation type="submission" date="2022-01" db="EMBL/GenBank/DDBJ databases">
        <authorList>
            <person name="King R."/>
        </authorList>
    </citation>
    <scope>NUCLEOTIDE SEQUENCE</scope>
</reference>
<keyword evidence="14" id="KW-1185">Reference proteome</keyword>
<keyword evidence="7 12" id="KW-0812">Transmembrane</keyword>
<feature type="transmembrane region" description="Helical" evidence="12">
    <location>
        <begin position="190"/>
        <end position="209"/>
    </location>
</feature>
<evidence type="ECO:0000256" key="3">
    <source>
        <dbReference type="ARBA" id="ARBA00007809"/>
    </source>
</evidence>
<organism evidence="13 14">
    <name type="scientific">Phaedon cochleariae</name>
    <name type="common">Mustard beetle</name>
    <dbReference type="NCBI Taxonomy" id="80249"/>
    <lineage>
        <taxon>Eukaryota</taxon>
        <taxon>Metazoa</taxon>
        <taxon>Ecdysozoa</taxon>
        <taxon>Arthropoda</taxon>
        <taxon>Hexapoda</taxon>
        <taxon>Insecta</taxon>
        <taxon>Pterygota</taxon>
        <taxon>Neoptera</taxon>
        <taxon>Endopterygota</taxon>
        <taxon>Coleoptera</taxon>
        <taxon>Polyphaga</taxon>
        <taxon>Cucujiformia</taxon>
        <taxon>Chrysomeloidea</taxon>
        <taxon>Chrysomelidae</taxon>
        <taxon>Chrysomelinae</taxon>
        <taxon>Chrysomelini</taxon>
        <taxon>Phaedon</taxon>
    </lineage>
</organism>
<dbReference type="Pfam" id="PF03083">
    <property type="entry name" value="MtN3_slv"/>
    <property type="match status" value="2"/>
</dbReference>
<evidence type="ECO:0000256" key="4">
    <source>
        <dbReference type="ARBA" id="ARBA00022448"/>
    </source>
</evidence>
<dbReference type="PANTHER" id="PTHR10791">
    <property type="entry name" value="RAG1-ACTIVATING PROTEIN 1"/>
    <property type="match status" value="1"/>
</dbReference>
<evidence type="ECO:0000256" key="7">
    <source>
        <dbReference type="ARBA" id="ARBA00022692"/>
    </source>
</evidence>
<evidence type="ECO:0000313" key="13">
    <source>
        <dbReference type="EMBL" id="CAH1156200.1"/>
    </source>
</evidence>
<dbReference type="AlphaFoldDB" id="A0A9P0DRI1"/>
<evidence type="ECO:0000256" key="9">
    <source>
        <dbReference type="ARBA" id="ARBA00022989"/>
    </source>
</evidence>
<evidence type="ECO:0000256" key="2">
    <source>
        <dbReference type="ARBA" id="ARBA00004653"/>
    </source>
</evidence>
<dbReference type="InterPro" id="IPR047664">
    <property type="entry name" value="SWEET"/>
</dbReference>
<keyword evidence="9 12" id="KW-1133">Transmembrane helix</keyword>